<name>A0A1B0FGT6_GLOMM</name>
<dbReference type="Proteomes" id="UP000092444">
    <property type="component" value="Unassembled WGS sequence"/>
</dbReference>
<organism evidence="1 2">
    <name type="scientific">Glossina morsitans morsitans</name>
    <name type="common">Savannah tsetse fly</name>
    <dbReference type="NCBI Taxonomy" id="37546"/>
    <lineage>
        <taxon>Eukaryota</taxon>
        <taxon>Metazoa</taxon>
        <taxon>Ecdysozoa</taxon>
        <taxon>Arthropoda</taxon>
        <taxon>Hexapoda</taxon>
        <taxon>Insecta</taxon>
        <taxon>Pterygota</taxon>
        <taxon>Neoptera</taxon>
        <taxon>Endopterygota</taxon>
        <taxon>Diptera</taxon>
        <taxon>Brachycera</taxon>
        <taxon>Muscomorpha</taxon>
        <taxon>Hippoboscoidea</taxon>
        <taxon>Glossinidae</taxon>
        <taxon>Glossina</taxon>
    </lineage>
</organism>
<dbReference type="EnsemblMetazoa" id="GMOY002967-RA">
    <property type="protein sequence ID" value="GMOY002967-PA"/>
    <property type="gene ID" value="GMOY002967"/>
</dbReference>
<accession>A0A1B0FGT6</accession>
<dbReference type="STRING" id="37546.A0A1B0FGT6"/>
<dbReference type="EMBL" id="CCAG010018052">
    <property type="status" value="NOT_ANNOTATED_CDS"/>
    <property type="molecule type" value="Genomic_DNA"/>
</dbReference>
<dbReference type="VEuPathDB" id="VectorBase:GMOY002967"/>
<protein>
    <submittedName>
        <fullName evidence="1">Uncharacterized protein</fullName>
    </submittedName>
</protein>
<evidence type="ECO:0000313" key="2">
    <source>
        <dbReference type="Proteomes" id="UP000092444"/>
    </source>
</evidence>
<evidence type="ECO:0000313" key="1">
    <source>
        <dbReference type="EnsemblMetazoa" id="GMOY002967-PA"/>
    </source>
</evidence>
<sequence length="63" mass="6928">MSRKNIIICLVNRLATYNQRSGKASGTHIESIAPAVVQLLDVFSAQVANVVQVNWCNKCKLNV</sequence>
<dbReference type="AlphaFoldDB" id="A0A1B0FGT6"/>
<reference evidence="1" key="1">
    <citation type="submission" date="2020-05" db="UniProtKB">
        <authorList>
            <consortium name="EnsemblMetazoa"/>
        </authorList>
    </citation>
    <scope>IDENTIFICATION</scope>
    <source>
        <strain evidence="1">Yale</strain>
    </source>
</reference>
<keyword evidence="2" id="KW-1185">Reference proteome</keyword>
<proteinExistence type="predicted"/>